<dbReference type="InterPro" id="IPR044189">
    <property type="entry name" value="XPO4/7-like"/>
</dbReference>
<organism evidence="8 9">
    <name type="scientific">Malassezia nana</name>
    <dbReference type="NCBI Taxonomy" id="180528"/>
    <lineage>
        <taxon>Eukaryota</taxon>
        <taxon>Fungi</taxon>
        <taxon>Dikarya</taxon>
        <taxon>Basidiomycota</taxon>
        <taxon>Ustilaginomycotina</taxon>
        <taxon>Malasseziomycetes</taxon>
        <taxon>Malasseziales</taxon>
        <taxon>Malasseziaceae</taxon>
        <taxon>Malassezia</taxon>
    </lineage>
</organism>
<comment type="similarity">
    <text evidence="3">Belongs to the exportin family.</text>
</comment>
<dbReference type="Proteomes" id="UP001213623">
    <property type="component" value="Chromosome 4"/>
</dbReference>
<keyword evidence="6" id="KW-0653">Protein transport</keyword>
<evidence type="ECO:0000256" key="4">
    <source>
        <dbReference type="ARBA" id="ARBA00022448"/>
    </source>
</evidence>
<evidence type="ECO:0000256" key="3">
    <source>
        <dbReference type="ARBA" id="ARBA00009466"/>
    </source>
</evidence>
<dbReference type="PANTHER" id="PTHR12596:SF1">
    <property type="entry name" value="EXPORTIN-4"/>
    <property type="match status" value="1"/>
</dbReference>
<sequence length="1186" mass="126000">MATAVASLVPRDARVEQVLQGVQSACAKLGSAKQHEIDEATSILLSMGDSPHIVDDACFVLAHAQDEAVQFHTLGAILQAMPLISVEDNTRQVHSLVDMREWLLNVAVVRMRAWLDGDAWPTFVRTRHMRVLVALSQRAGSQHIRGDPAPLLSLGQHIADLLGADEACMAVGLCLAATLAEERLPDHLEAGSGLGLTADEHLWCHALIEAHVWPHVLPSLWRALHQTTDHVQQSVHSPGLLQLWNLAAQATSSVLTWRSIPVPALAKDAELTSRTPQQLWTAIQERSASDSPTTRRMSRALSPLLCQADVPLFLGEVARLATYISHESPARTATAHRVIQAMHEACLHMATYEPHPDDPCMYAWTAQRGALLHELHRQMEALAPHLTQADEELVAALQHITHAYTSLLAGASGRVLLQRAVEPEALLEALARVTATCYHVAFELAPVSDGEHAAAIEAVLEEALGLWRHLLIALHGTDASPVLAYVRTHVVGPYQVGRLKAAALSAEHDEAELGDEQGRDVEVYDEQLTLYAALARTCLDATLTSLAAAAPPPPTAAATPAMWEQWHWLALLGGHVLTDAAAGEEAMVPEALQGASPATQTALVELIRTFLALLYALAPQGPESPAPASPQTVASALWFTARWIPAYLLCRATDGLGATIGAVLDESVLDELAPCMATLQRAWRTDAEVLGALALVWEALARSPAAMRVWLGKSAVHALVQDTLAQLEELPEAAQGPLLRALVRCIDAARDGINVRASQIREAYFPMVVHSAQARLEAAQHAPPASVAAALSLWQALAEASDPQTSGAVHVHLFSQLPMIVHLVHAQSQHTDVQMAALRAVTAMVRALPELESLSELLPRACEGVHGLCEAVYPALAAQLRTTGLHATGDELLALYLHLLHEWVQAGGAPVEAAPVPSPGAIGLAALVRVLPLLNMEVLSVAGVREALADTVHALLIVARASLLDAATGTALDLSPPFPTDEGQAHVLVPPGVTLPPLQAVLRAAVFIMVSADTLTEAAASAVAQGLGFLAEALATLAPSAASSQLQTSIDAVVSDLLHSLLLRPLHMSMLTPTLLAIRKISLGRVQAASLGGSATFLAYVGQQCATVALPRMAPDEAARVRASYVPAASHILEQVLASAPPAPPPSASPALAARMALKDEMTAAVALNRLLRPFVLRARGTLVVR</sequence>
<evidence type="ECO:0000256" key="6">
    <source>
        <dbReference type="ARBA" id="ARBA00022927"/>
    </source>
</evidence>
<dbReference type="EMBL" id="CP119895">
    <property type="protein sequence ID" value="WFD27619.1"/>
    <property type="molecule type" value="Genomic_DNA"/>
</dbReference>
<evidence type="ECO:0000313" key="9">
    <source>
        <dbReference type="Proteomes" id="UP001213623"/>
    </source>
</evidence>
<evidence type="ECO:0000256" key="1">
    <source>
        <dbReference type="ARBA" id="ARBA00004123"/>
    </source>
</evidence>
<dbReference type="PANTHER" id="PTHR12596">
    <property type="entry name" value="EXPORTIN 4,7-RELATED"/>
    <property type="match status" value="1"/>
</dbReference>
<name>A0AAF0EKU3_9BASI</name>
<evidence type="ECO:0000256" key="7">
    <source>
        <dbReference type="ARBA" id="ARBA00023242"/>
    </source>
</evidence>
<comment type="subcellular location">
    <subcellularLocation>
        <location evidence="2">Cytoplasm</location>
    </subcellularLocation>
    <subcellularLocation>
        <location evidence="1">Nucleus</location>
    </subcellularLocation>
</comment>
<accession>A0AAF0EKU3</accession>
<dbReference type="GO" id="GO:0006611">
    <property type="term" value="P:protein export from nucleus"/>
    <property type="evidence" value="ECO:0007669"/>
    <property type="project" value="TreeGrafter"/>
</dbReference>
<proteinExistence type="inferred from homology"/>
<keyword evidence="4" id="KW-0813">Transport</keyword>
<dbReference type="AlphaFoldDB" id="A0AAF0EKU3"/>
<keyword evidence="5" id="KW-0963">Cytoplasm</keyword>
<protein>
    <submittedName>
        <fullName evidence="8">Uncharacterized protein</fullName>
    </submittedName>
</protein>
<keyword evidence="7" id="KW-0539">Nucleus</keyword>
<evidence type="ECO:0000256" key="5">
    <source>
        <dbReference type="ARBA" id="ARBA00022490"/>
    </source>
</evidence>
<dbReference type="GO" id="GO:0005643">
    <property type="term" value="C:nuclear pore"/>
    <property type="evidence" value="ECO:0007669"/>
    <property type="project" value="TreeGrafter"/>
</dbReference>
<evidence type="ECO:0000313" key="8">
    <source>
        <dbReference type="EMBL" id="WFD27619.1"/>
    </source>
</evidence>
<keyword evidence="9" id="KW-1185">Reference proteome</keyword>
<evidence type="ECO:0000256" key="2">
    <source>
        <dbReference type="ARBA" id="ARBA00004496"/>
    </source>
</evidence>
<reference evidence="8" key="1">
    <citation type="submission" date="2023-03" db="EMBL/GenBank/DDBJ databases">
        <title>Mating type loci evolution in Malassezia.</title>
        <authorList>
            <person name="Coelho M.A."/>
        </authorList>
    </citation>
    <scope>NUCLEOTIDE SEQUENCE</scope>
    <source>
        <strain evidence="8">CBS 9557</strain>
    </source>
</reference>
<gene>
    <name evidence="8" type="ORF">MNAN1_002620</name>
</gene>
<dbReference type="GO" id="GO:0005737">
    <property type="term" value="C:cytoplasm"/>
    <property type="evidence" value="ECO:0007669"/>
    <property type="project" value="UniProtKB-SubCell"/>
</dbReference>
<dbReference type="GO" id="GO:0005049">
    <property type="term" value="F:nuclear export signal receptor activity"/>
    <property type="evidence" value="ECO:0007669"/>
    <property type="project" value="InterPro"/>
</dbReference>